<dbReference type="Proteomes" id="UP000243297">
    <property type="component" value="Unassembled WGS sequence"/>
</dbReference>
<evidence type="ECO:0000313" key="2">
    <source>
        <dbReference type="Proteomes" id="UP000243297"/>
    </source>
</evidence>
<reference evidence="2" key="1">
    <citation type="submission" date="2017-02" db="EMBL/GenBank/DDBJ databases">
        <authorList>
            <person name="Varghese N."/>
            <person name="Submissions S."/>
        </authorList>
    </citation>
    <scope>NUCLEOTIDE SEQUENCE [LARGE SCALE GENOMIC DNA]</scope>
    <source>
        <strain evidence="2">ATCC 25662</strain>
    </source>
</reference>
<dbReference type="GO" id="GO:0004721">
    <property type="term" value="F:phosphoprotein phosphatase activity"/>
    <property type="evidence" value="ECO:0007669"/>
    <property type="project" value="InterPro"/>
</dbReference>
<sequence length="266" mass="31026">MRLSGFEKLSNTRDLGGLHTQDGKVIKYNKLLRSGRLYFASENDIDKLKNEYYLKRIIDFRNENEIARTPDPIIEGVQHITCSILKNHVQTITKEKSISEIDFDYMKHVIELMDFNVEQATIHEYPQLIEDEYSIKQYKKFFEYLLEEVDGSTLYHCSAGKDRVGVGTLLLLGSLGVSKTDIIEDYLKTNYYLSTRLEYYTKKALELHLDTKYLDQFPALCCVKESYIQSIFDVIDAKYGSIEHYLIQCLGLSFQDIKQLKSIYLE</sequence>
<dbReference type="STRING" id="118967.SAMN02745191_1507"/>
<dbReference type="SUPFAM" id="SSF52799">
    <property type="entry name" value="(Phosphotyrosine protein) phosphatases II"/>
    <property type="match status" value="1"/>
</dbReference>
<gene>
    <name evidence="1" type="ORF">SAMN02745191_1507</name>
</gene>
<dbReference type="Gene3D" id="3.90.190.10">
    <property type="entry name" value="Protein tyrosine phosphatase superfamily"/>
    <property type="match status" value="1"/>
</dbReference>
<organism evidence="1 2">
    <name type="scientific">Anaerorhabdus furcosa</name>
    <dbReference type="NCBI Taxonomy" id="118967"/>
    <lineage>
        <taxon>Bacteria</taxon>
        <taxon>Bacillati</taxon>
        <taxon>Bacillota</taxon>
        <taxon>Erysipelotrichia</taxon>
        <taxon>Erysipelotrichales</taxon>
        <taxon>Erysipelotrichaceae</taxon>
        <taxon>Anaerorhabdus</taxon>
    </lineage>
</organism>
<dbReference type="RefSeq" id="WP_078711908.1">
    <property type="nucleotide sequence ID" value="NZ_FUWY01000004.1"/>
</dbReference>
<keyword evidence="2" id="KW-1185">Reference proteome</keyword>
<dbReference type="AlphaFoldDB" id="A0A1T4N6X0"/>
<dbReference type="Pfam" id="PF13350">
    <property type="entry name" value="Y_phosphatase3"/>
    <property type="match status" value="1"/>
</dbReference>
<dbReference type="EMBL" id="FUWY01000004">
    <property type="protein sequence ID" value="SJZ74962.1"/>
    <property type="molecule type" value="Genomic_DNA"/>
</dbReference>
<proteinExistence type="predicted"/>
<dbReference type="InterPro" id="IPR026893">
    <property type="entry name" value="Tyr/Ser_Pase_IphP-type"/>
</dbReference>
<evidence type="ECO:0000313" key="1">
    <source>
        <dbReference type="EMBL" id="SJZ74962.1"/>
    </source>
</evidence>
<name>A0A1T4N6X0_9FIRM</name>
<dbReference type="OrthoDB" id="1188001at2"/>
<accession>A0A1T4N6X0</accession>
<protein>
    <submittedName>
        <fullName evidence="1">Protein-tyrosine phosphatase</fullName>
    </submittedName>
</protein>
<dbReference type="InterPro" id="IPR029021">
    <property type="entry name" value="Prot-tyrosine_phosphatase-like"/>
</dbReference>